<dbReference type="GO" id="GO:0043190">
    <property type="term" value="C:ATP-binding cassette (ABC) transporter complex"/>
    <property type="evidence" value="ECO:0007669"/>
    <property type="project" value="InterPro"/>
</dbReference>
<dbReference type="SUPFAM" id="SSF53850">
    <property type="entry name" value="Periplasmic binding protein-like II"/>
    <property type="match status" value="1"/>
</dbReference>
<dbReference type="Gene3D" id="3.10.105.10">
    <property type="entry name" value="Dipeptide-binding Protein, Domain 3"/>
    <property type="match status" value="1"/>
</dbReference>
<evidence type="ECO:0000259" key="1">
    <source>
        <dbReference type="Pfam" id="PF00496"/>
    </source>
</evidence>
<protein>
    <recommendedName>
        <fullName evidence="1">Solute-binding protein family 5 domain-containing protein</fullName>
    </recommendedName>
</protein>
<sequence>MPAPTANAATATPKPIRELTICLGHEPNTLYIHDNPNPAAISVLEAIYDGPLDSRNYDYQPVSLQRVPSLAQDDASIISVPVSEGDWVIDAEGNLIELIEGIRVYPAGCQTTSCIITYKKDMNLEMDEMVVNFSFLGDMRWADGAPLTADDSVYAFDLAIASREVTSEYLLERTESYEAADPNSVTWRGLPGYRDNSYMTNFWTPMPYHFWSVFTATELLDADVASRFPLGWGAYVVDEWIPAEGIRLVKNPLYYRADEGLPKLDVINFRFIANQNTAIAALLDGECDLLDPSIPLDGQVALLQQLEEAGQIQFYSTEKMSMESLHIGINPSSHDDGIISGNDRPKLLSDPKTRQALAYCLDRQAVVDTVLHGLATVPDNYIPNEHPLVTADHNLYSFDLNEGTNLLNEIGWKDLDNDPSTPRTALNVTDVPTGTRLELDYLTTTSIQRRQVSEILAGSLQQCGIGVNLHFLAPEEFYAAGPDGLLFGRQFDLAQFAMGTEGNIPHCDWFSTASIPNPANGWRGENISGFSNEAYDKACDQASFSLPDEPLFRENYQDTFVIYAEELPAIPLYPYLRVAASRPDLCGFSLDATVASPLWNIEEFDYGNCAQ</sequence>
<dbReference type="EMBL" id="JACNJN010000137">
    <property type="protein sequence ID" value="MBC8336063.1"/>
    <property type="molecule type" value="Genomic_DNA"/>
</dbReference>
<dbReference type="PANTHER" id="PTHR30290">
    <property type="entry name" value="PERIPLASMIC BINDING COMPONENT OF ABC TRANSPORTER"/>
    <property type="match status" value="1"/>
</dbReference>
<dbReference type="GO" id="GO:1904680">
    <property type="term" value="F:peptide transmembrane transporter activity"/>
    <property type="evidence" value="ECO:0007669"/>
    <property type="project" value="TreeGrafter"/>
</dbReference>
<comment type="caution">
    <text evidence="2">The sequence shown here is derived from an EMBL/GenBank/DDBJ whole genome shotgun (WGS) entry which is preliminary data.</text>
</comment>
<dbReference type="Gene3D" id="3.40.190.10">
    <property type="entry name" value="Periplasmic binding protein-like II"/>
    <property type="match status" value="1"/>
</dbReference>
<dbReference type="Proteomes" id="UP000614469">
    <property type="component" value="Unassembled WGS sequence"/>
</dbReference>
<dbReference type="InterPro" id="IPR000914">
    <property type="entry name" value="SBP_5_dom"/>
</dbReference>
<dbReference type="GO" id="GO:0042597">
    <property type="term" value="C:periplasmic space"/>
    <property type="evidence" value="ECO:0007669"/>
    <property type="project" value="UniProtKB-ARBA"/>
</dbReference>
<accession>A0A8J6NMC7</accession>
<proteinExistence type="predicted"/>
<name>A0A8J6NMC7_9CHLR</name>
<gene>
    <name evidence="2" type="ORF">H8E29_12415</name>
</gene>
<feature type="domain" description="Solute-binding protein family 5" evidence="1">
    <location>
        <begin position="138"/>
        <end position="499"/>
    </location>
</feature>
<evidence type="ECO:0000313" key="3">
    <source>
        <dbReference type="Proteomes" id="UP000614469"/>
    </source>
</evidence>
<dbReference type="GO" id="GO:0015833">
    <property type="term" value="P:peptide transport"/>
    <property type="evidence" value="ECO:0007669"/>
    <property type="project" value="TreeGrafter"/>
</dbReference>
<organism evidence="2 3">
    <name type="scientific">Candidatus Desulfolinea nitratireducens</name>
    <dbReference type="NCBI Taxonomy" id="2841698"/>
    <lineage>
        <taxon>Bacteria</taxon>
        <taxon>Bacillati</taxon>
        <taxon>Chloroflexota</taxon>
        <taxon>Anaerolineae</taxon>
        <taxon>Anaerolineales</taxon>
        <taxon>Anaerolineales incertae sedis</taxon>
        <taxon>Candidatus Desulfolinea</taxon>
    </lineage>
</organism>
<evidence type="ECO:0000313" key="2">
    <source>
        <dbReference type="EMBL" id="MBC8336063.1"/>
    </source>
</evidence>
<dbReference type="InterPro" id="IPR039424">
    <property type="entry name" value="SBP_5"/>
</dbReference>
<reference evidence="2 3" key="1">
    <citation type="submission" date="2020-08" db="EMBL/GenBank/DDBJ databases">
        <title>Bridging the membrane lipid divide: bacteria of the FCB group superphylum have the potential to synthesize archaeal ether lipids.</title>
        <authorList>
            <person name="Villanueva L."/>
            <person name="Von Meijenfeldt F.A.B."/>
            <person name="Westbye A.B."/>
            <person name="Yadav S."/>
            <person name="Hopmans E.C."/>
            <person name="Dutilh B.E."/>
            <person name="Sinninghe Damste J.S."/>
        </authorList>
    </citation>
    <scope>NUCLEOTIDE SEQUENCE [LARGE SCALE GENOMIC DNA]</scope>
    <source>
        <strain evidence="2">NIOZ-UU36</strain>
    </source>
</reference>
<dbReference type="AlphaFoldDB" id="A0A8J6NMC7"/>
<dbReference type="Pfam" id="PF00496">
    <property type="entry name" value="SBP_bac_5"/>
    <property type="match status" value="1"/>
</dbReference>